<evidence type="ECO:0000313" key="5">
    <source>
        <dbReference type="Proteomes" id="UP000217065"/>
    </source>
</evidence>
<dbReference type="OrthoDB" id="9780884at2"/>
<gene>
    <name evidence="4" type="ORF">CF394_14165</name>
</gene>
<dbReference type="AlphaFoldDB" id="A0A264VZT4"/>
<reference evidence="4 5" key="1">
    <citation type="submission" date="2017-07" db="EMBL/GenBank/DDBJ databases">
        <title>Tetzosporium hominis gen.nov. sp.nov.</title>
        <authorList>
            <person name="Tetz G."/>
            <person name="Tetz V."/>
        </authorList>
    </citation>
    <scope>NUCLEOTIDE SEQUENCE [LARGE SCALE GENOMIC DNA]</scope>
    <source>
        <strain evidence="4 5">VT-49</strain>
    </source>
</reference>
<dbReference type="SUPFAM" id="SSF56300">
    <property type="entry name" value="Metallo-dependent phosphatases"/>
    <property type="match status" value="1"/>
</dbReference>
<dbReference type="PANTHER" id="PTHR31302">
    <property type="entry name" value="TRANSMEMBRANE PROTEIN WITH METALLOPHOSPHOESTERASE DOMAIN-RELATED"/>
    <property type="match status" value="1"/>
</dbReference>
<accession>A0A264VZT4</accession>
<keyword evidence="1" id="KW-0479">Metal-binding</keyword>
<comment type="caution">
    <text evidence="4">The sequence shown here is derived from an EMBL/GenBank/DDBJ whole genome shotgun (WGS) entry which is preliminary data.</text>
</comment>
<evidence type="ECO:0000256" key="2">
    <source>
        <dbReference type="ARBA" id="ARBA00022801"/>
    </source>
</evidence>
<name>A0A264VZT4_9BACL</name>
<dbReference type="GO" id="GO:0016020">
    <property type="term" value="C:membrane"/>
    <property type="evidence" value="ECO:0007669"/>
    <property type="project" value="GOC"/>
</dbReference>
<sequence length="267" mass="29108">MKKLLGFVAVIVAFIIITYIGNTTIAVTQQEIRLAELPQELEGLRVVQVSDLHDAAFGEEQQDLIAKVAEQEPDLIFVTGDVVDSNRYNLEQSLQAVKGFVELAPVYYVTGNHEIATGKVDEIKSSLSQLGVTVLSNEVETLSIEGQTIEVFGIDDPLNGTPIADALAKHPRTDLPRLTLSHRPEVFEEYVRSEQSLVFSGHAHGGQIRIPGLGGLIAPGQGFFPKYTAGVYEEGETQMVVSRGLGNSLFPVRIFNRPEVVTVILSP</sequence>
<dbReference type="Proteomes" id="UP000217065">
    <property type="component" value="Unassembled WGS sequence"/>
</dbReference>
<dbReference type="InterPro" id="IPR004843">
    <property type="entry name" value="Calcineurin-like_PHP"/>
</dbReference>
<feature type="domain" description="Calcineurin-like phosphoesterase" evidence="3">
    <location>
        <begin position="44"/>
        <end position="204"/>
    </location>
</feature>
<dbReference type="GO" id="GO:0046872">
    <property type="term" value="F:metal ion binding"/>
    <property type="evidence" value="ECO:0007669"/>
    <property type="project" value="UniProtKB-KW"/>
</dbReference>
<dbReference type="GO" id="GO:0009245">
    <property type="term" value="P:lipid A biosynthetic process"/>
    <property type="evidence" value="ECO:0007669"/>
    <property type="project" value="TreeGrafter"/>
</dbReference>
<evidence type="ECO:0000256" key="1">
    <source>
        <dbReference type="ARBA" id="ARBA00022723"/>
    </source>
</evidence>
<dbReference type="PANTHER" id="PTHR31302:SF31">
    <property type="entry name" value="PHOSPHODIESTERASE YAEI"/>
    <property type="match status" value="1"/>
</dbReference>
<proteinExistence type="predicted"/>
<dbReference type="Gene3D" id="3.60.21.10">
    <property type="match status" value="1"/>
</dbReference>
<keyword evidence="2" id="KW-0378">Hydrolase</keyword>
<evidence type="ECO:0000313" key="4">
    <source>
        <dbReference type="EMBL" id="OZS76831.1"/>
    </source>
</evidence>
<organism evidence="4 5">
    <name type="scientific">Tetzosporium hominis</name>
    <dbReference type="NCBI Taxonomy" id="2020506"/>
    <lineage>
        <taxon>Bacteria</taxon>
        <taxon>Bacillati</taxon>
        <taxon>Bacillota</taxon>
        <taxon>Bacilli</taxon>
        <taxon>Bacillales</taxon>
        <taxon>Caryophanaceae</taxon>
        <taxon>Tetzosporium</taxon>
    </lineage>
</organism>
<dbReference type="RefSeq" id="WP_094944463.1">
    <property type="nucleotide sequence ID" value="NZ_NOKQ01000342.1"/>
</dbReference>
<evidence type="ECO:0000259" key="3">
    <source>
        <dbReference type="Pfam" id="PF00149"/>
    </source>
</evidence>
<dbReference type="InterPro" id="IPR051158">
    <property type="entry name" value="Metallophosphoesterase_sf"/>
</dbReference>
<dbReference type="Pfam" id="PF00149">
    <property type="entry name" value="Metallophos"/>
    <property type="match status" value="1"/>
</dbReference>
<protein>
    <submittedName>
        <fullName evidence="4">Phosphoesterase</fullName>
    </submittedName>
</protein>
<dbReference type="EMBL" id="NOKQ01000342">
    <property type="protein sequence ID" value="OZS76831.1"/>
    <property type="molecule type" value="Genomic_DNA"/>
</dbReference>
<dbReference type="CDD" id="cd07385">
    <property type="entry name" value="MPP_YkuE_C"/>
    <property type="match status" value="1"/>
</dbReference>
<keyword evidence="5" id="KW-1185">Reference proteome</keyword>
<dbReference type="GO" id="GO:0008758">
    <property type="term" value="F:UDP-2,3-diacylglucosamine hydrolase activity"/>
    <property type="evidence" value="ECO:0007669"/>
    <property type="project" value="TreeGrafter"/>
</dbReference>
<dbReference type="InterPro" id="IPR029052">
    <property type="entry name" value="Metallo-depent_PP-like"/>
</dbReference>